<keyword evidence="2" id="KW-0805">Transcription regulation</keyword>
<protein>
    <submittedName>
        <fullName evidence="8">Response regulator transcription factor</fullName>
    </submittedName>
</protein>
<dbReference type="GO" id="GO:0006355">
    <property type="term" value="P:regulation of DNA-templated transcription"/>
    <property type="evidence" value="ECO:0007669"/>
    <property type="project" value="InterPro"/>
</dbReference>
<keyword evidence="1 5" id="KW-0597">Phosphoprotein</keyword>
<dbReference type="InterPro" id="IPR001789">
    <property type="entry name" value="Sig_transdc_resp-reg_receiver"/>
</dbReference>
<evidence type="ECO:0000256" key="4">
    <source>
        <dbReference type="ARBA" id="ARBA00023163"/>
    </source>
</evidence>
<accession>A0A7C4MST0</accession>
<dbReference type="SMART" id="SM00421">
    <property type="entry name" value="HTH_LUXR"/>
    <property type="match status" value="1"/>
</dbReference>
<evidence type="ECO:0000256" key="3">
    <source>
        <dbReference type="ARBA" id="ARBA00023125"/>
    </source>
</evidence>
<dbReference type="CDD" id="cd06170">
    <property type="entry name" value="LuxR_C_like"/>
    <property type="match status" value="1"/>
</dbReference>
<evidence type="ECO:0000256" key="1">
    <source>
        <dbReference type="ARBA" id="ARBA00022553"/>
    </source>
</evidence>
<dbReference type="SUPFAM" id="SSF46894">
    <property type="entry name" value="C-terminal effector domain of the bipartite response regulators"/>
    <property type="match status" value="1"/>
</dbReference>
<feature type="domain" description="HTH luxR-type" evidence="6">
    <location>
        <begin position="147"/>
        <end position="212"/>
    </location>
</feature>
<dbReference type="GO" id="GO:0000160">
    <property type="term" value="P:phosphorelay signal transduction system"/>
    <property type="evidence" value="ECO:0007669"/>
    <property type="project" value="InterPro"/>
</dbReference>
<dbReference type="InterPro" id="IPR058245">
    <property type="entry name" value="NreC/VraR/RcsB-like_REC"/>
</dbReference>
<proteinExistence type="predicted"/>
<dbReference type="PROSITE" id="PS00622">
    <property type="entry name" value="HTH_LUXR_1"/>
    <property type="match status" value="1"/>
</dbReference>
<keyword evidence="4" id="KW-0804">Transcription</keyword>
<evidence type="ECO:0000256" key="2">
    <source>
        <dbReference type="ARBA" id="ARBA00023015"/>
    </source>
</evidence>
<dbReference type="PRINTS" id="PR00038">
    <property type="entry name" value="HTHLUXR"/>
</dbReference>
<dbReference type="PANTHER" id="PTHR43214:SF41">
    <property type="entry name" value="NITRATE_NITRITE RESPONSE REGULATOR PROTEIN NARP"/>
    <property type="match status" value="1"/>
</dbReference>
<dbReference type="CDD" id="cd17535">
    <property type="entry name" value="REC_NarL-like"/>
    <property type="match status" value="1"/>
</dbReference>
<dbReference type="InterPro" id="IPR016032">
    <property type="entry name" value="Sig_transdc_resp-reg_C-effctor"/>
</dbReference>
<dbReference type="InterPro" id="IPR039420">
    <property type="entry name" value="WalR-like"/>
</dbReference>
<dbReference type="PROSITE" id="PS50110">
    <property type="entry name" value="RESPONSE_REGULATORY"/>
    <property type="match status" value="1"/>
</dbReference>
<evidence type="ECO:0000256" key="5">
    <source>
        <dbReference type="PROSITE-ProRule" id="PRU00169"/>
    </source>
</evidence>
<feature type="domain" description="Response regulatory" evidence="7">
    <location>
        <begin position="4"/>
        <end position="120"/>
    </location>
</feature>
<dbReference type="Pfam" id="PF00196">
    <property type="entry name" value="GerE"/>
    <property type="match status" value="1"/>
</dbReference>
<comment type="caution">
    <text evidence="8">The sequence shown here is derived from an EMBL/GenBank/DDBJ whole genome shotgun (WGS) entry which is preliminary data.</text>
</comment>
<dbReference type="InterPro" id="IPR000792">
    <property type="entry name" value="Tscrpt_reg_LuxR_C"/>
</dbReference>
<evidence type="ECO:0000259" key="6">
    <source>
        <dbReference type="PROSITE" id="PS50043"/>
    </source>
</evidence>
<dbReference type="GO" id="GO:0003677">
    <property type="term" value="F:DNA binding"/>
    <property type="evidence" value="ECO:0007669"/>
    <property type="project" value="UniProtKB-KW"/>
</dbReference>
<reference evidence="8" key="1">
    <citation type="journal article" date="2020" name="mSystems">
        <title>Genome- and Community-Level Interaction Insights into Carbon Utilization and Element Cycling Functions of Hydrothermarchaeota in Hydrothermal Sediment.</title>
        <authorList>
            <person name="Zhou Z."/>
            <person name="Liu Y."/>
            <person name="Xu W."/>
            <person name="Pan J."/>
            <person name="Luo Z.H."/>
            <person name="Li M."/>
        </authorList>
    </citation>
    <scope>NUCLEOTIDE SEQUENCE [LARGE SCALE GENOMIC DNA]</scope>
    <source>
        <strain evidence="8">SpSt-477</strain>
    </source>
</reference>
<dbReference type="EMBL" id="DSUH01000139">
    <property type="protein sequence ID" value="HGU32419.1"/>
    <property type="molecule type" value="Genomic_DNA"/>
</dbReference>
<gene>
    <name evidence="8" type="ORF">ENS29_06140</name>
</gene>
<sequence length="221" mass="24482">MTIKVFLADDHTVVRDGLRMLLEAGGDIQVVGQAADGLRTVQEVQRLEPDVVVMDISMPHMDGIEATRRILRSCPKTGVVILSVHATSEHIFQALRSGAKGYLLKESAGEEVVQAVRAVHSGLHYFSNSITEIMIQEYIQLREISSKKSPLERLSDREHEILKLLANGKSNAEIAAILHLSVKSVETYRSRMMQKLGIRDLASLVKFAIQHGLTSLHGHTD</sequence>
<dbReference type="PANTHER" id="PTHR43214">
    <property type="entry name" value="TWO-COMPONENT RESPONSE REGULATOR"/>
    <property type="match status" value="1"/>
</dbReference>
<name>A0A7C4MST0_9BACT</name>
<dbReference type="SUPFAM" id="SSF52172">
    <property type="entry name" value="CheY-like"/>
    <property type="match status" value="1"/>
</dbReference>
<evidence type="ECO:0000313" key="8">
    <source>
        <dbReference type="EMBL" id="HGU32419.1"/>
    </source>
</evidence>
<dbReference type="PROSITE" id="PS50043">
    <property type="entry name" value="HTH_LUXR_2"/>
    <property type="match status" value="1"/>
</dbReference>
<dbReference type="Pfam" id="PF00072">
    <property type="entry name" value="Response_reg"/>
    <property type="match status" value="1"/>
</dbReference>
<evidence type="ECO:0000259" key="7">
    <source>
        <dbReference type="PROSITE" id="PS50110"/>
    </source>
</evidence>
<organism evidence="8">
    <name type="scientific">Desulfatirhabdium butyrativorans</name>
    <dbReference type="NCBI Taxonomy" id="340467"/>
    <lineage>
        <taxon>Bacteria</taxon>
        <taxon>Pseudomonadati</taxon>
        <taxon>Thermodesulfobacteriota</taxon>
        <taxon>Desulfobacteria</taxon>
        <taxon>Desulfobacterales</taxon>
        <taxon>Desulfatirhabdiaceae</taxon>
        <taxon>Desulfatirhabdium</taxon>
    </lineage>
</organism>
<dbReference type="InterPro" id="IPR011006">
    <property type="entry name" value="CheY-like_superfamily"/>
</dbReference>
<dbReference type="AlphaFoldDB" id="A0A7C4MST0"/>
<dbReference type="Gene3D" id="3.40.50.2300">
    <property type="match status" value="1"/>
</dbReference>
<feature type="modified residue" description="4-aspartylphosphate" evidence="5">
    <location>
        <position position="55"/>
    </location>
</feature>
<dbReference type="SMART" id="SM00448">
    <property type="entry name" value="REC"/>
    <property type="match status" value="1"/>
</dbReference>
<keyword evidence="3" id="KW-0238">DNA-binding</keyword>